<protein>
    <submittedName>
        <fullName evidence="1">Uncharacterized protein</fullName>
    </submittedName>
</protein>
<comment type="caution">
    <text evidence="1">The sequence shown here is derived from an EMBL/GenBank/DDBJ whole genome shotgun (WGS) entry which is preliminary data.</text>
</comment>
<dbReference type="EMBL" id="JAHQIW010005020">
    <property type="protein sequence ID" value="KAJ1364644.1"/>
    <property type="molecule type" value="Genomic_DNA"/>
</dbReference>
<sequence>MPVKLAVMFKQQTNCPKTKSTFVLIGTAYYYRPSTDQLDAKIFISQAIKLRLMAQFIKNPRRESEQVELNGFPIREATFYVYLGDQ</sequence>
<keyword evidence="2" id="KW-1185">Reference proteome</keyword>
<proteinExistence type="predicted"/>
<dbReference type="Proteomes" id="UP001196413">
    <property type="component" value="Unassembled WGS sequence"/>
</dbReference>
<reference evidence="1" key="1">
    <citation type="submission" date="2021-06" db="EMBL/GenBank/DDBJ databases">
        <title>Parelaphostrongylus tenuis whole genome reference sequence.</title>
        <authorList>
            <person name="Garwood T.J."/>
            <person name="Larsen P.A."/>
            <person name="Fountain-Jones N.M."/>
            <person name="Garbe J.R."/>
            <person name="Macchietto M.G."/>
            <person name="Kania S.A."/>
            <person name="Gerhold R.W."/>
            <person name="Richards J.E."/>
            <person name="Wolf T.M."/>
        </authorList>
    </citation>
    <scope>NUCLEOTIDE SEQUENCE</scope>
    <source>
        <strain evidence="1">MNPRO001-30</strain>
        <tissue evidence="1">Meninges</tissue>
    </source>
</reference>
<accession>A0AAD5QWH6</accession>
<evidence type="ECO:0000313" key="1">
    <source>
        <dbReference type="EMBL" id="KAJ1364644.1"/>
    </source>
</evidence>
<name>A0AAD5QWH6_PARTN</name>
<gene>
    <name evidence="1" type="ORF">KIN20_024773</name>
</gene>
<dbReference type="AlphaFoldDB" id="A0AAD5QWH6"/>
<organism evidence="1 2">
    <name type="scientific">Parelaphostrongylus tenuis</name>
    <name type="common">Meningeal worm</name>
    <dbReference type="NCBI Taxonomy" id="148309"/>
    <lineage>
        <taxon>Eukaryota</taxon>
        <taxon>Metazoa</taxon>
        <taxon>Ecdysozoa</taxon>
        <taxon>Nematoda</taxon>
        <taxon>Chromadorea</taxon>
        <taxon>Rhabditida</taxon>
        <taxon>Rhabditina</taxon>
        <taxon>Rhabditomorpha</taxon>
        <taxon>Strongyloidea</taxon>
        <taxon>Metastrongylidae</taxon>
        <taxon>Parelaphostrongylus</taxon>
    </lineage>
</organism>
<evidence type="ECO:0000313" key="2">
    <source>
        <dbReference type="Proteomes" id="UP001196413"/>
    </source>
</evidence>